<organism evidence="2 3">
    <name type="scientific">Candidatus Viridilinea mediisalina</name>
    <dbReference type="NCBI Taxonomy" id="2024553"/>
    <lineage>
        <taxon>Bacteria</taxon>
        <taxon>Bacillati</taxon>
        <taxon>Chloroflexota</taxon>
        <taxon>Chloroflexia</taxon>
        <taxon>Chloroflexales</taxon>
        <taxon>Chloroflexineae</taxon>
        <taxon>Oscillochloridaceae</taxon>
        <taxon>Candidatus Viridilinea</taxon>
    </lineage>
</organism>
<evidence type="ECO:0000313" key="2">
    <source>
        <dbReference type="EMBL" id="PDW01900.1"/>
    </source>
</evidence>
<reference evidence="3" key="1">
    <citation type="submission" date="2017-08" db="EMBL/GenBank/DDBJ databases">
        <authorList>
            <person name="Grouzdev D.S."/>
            <person name="Gaisin V.A."/>
            <person name="Rysina M.S."/>
            <person name="Gorlenko V.M."/>
        </authorList>
    </citation>
    <scope>NUCLEOTIDE SEQUENCE [LARGE SCALE GENOMIC DNA]</scope>
    <source>
        <strain evidence="3">Kir15-3F</strain>
    </source>
</reference>
<dbReference type="PANTHER" id="PTHR35586:SF2">
    <property type="entry name" value="SLL1542 PROTEIN"/>
    <property type="match status" value="1"/>
</dbReference>
<dbReference type="Pfam" id="PF14261">
    <property type="entry name" value="DUF4351"/>
    <property type="match status" value="1"/>
</dbReference>
<proteinExistence type="predicted"/>
<comment type="caution">
    <text evidence="2">The sequence shown here is derived from an EMBL/GenBank/DDBJ whole genome shotgun (WGS) entry which is preliminary data.</text>
</comment>
<feature type="domain" description="DUF4351" evidence="1">
    <location>
        <begin position="41"/>
        <end position="98"/>
    </location>
</feature>
<gene>
    <name evidence="2" type="ORF">CJ255_16695</name>
</gene>
<name>A0A2A6RGB6_9CHLR</name>
<evidence type="ECO:0000259" key="1">
    <source>
        <dbReference type="Pfam" id="PF14261"/>
    </source>
</evidence>
<sequence length="102" mass="11234">MRQIEQEENTMSLPMIGLEKEGYLRGHADGHADGHAKGHAEGHAEGQQQLVLRLLKRKFDPLSDALEAQVLALSPSLLLSLSEALLDFTTSADLQAWLHEHA</sequence>
<dbReference type="InterPro" id="IPR025587">
    <property type="entry name" value="DUF4351"/>
</dbReference>
<evidence type="ECO:0000313" key="3">
    <source>
        <dbReference type="Proteomes" id="UP000220527"/>
    </source>
</evidence>
<protein>
    <recommendedName>
        <fullName evidence="1">DUF4351 domain-containing protein</fullName>
    </recommendedName>
</protein>
<keyword evidence="3" id="KW-1185">Reference proteome</keyword>
<dbReference type="PANTHER" id="PTHR35586">
    <property type="entry name" value="SLL1691 PROTEIN"/>
    <property type="match status" value="1"/>
</dbReference>
<dbReference type="Proteomes" id="UP000220527">
    <property type="component" value="Unassembled WGS sequence"/>
</dbReference>
<dbReference type="AlphaFoldDB" id="A0A2A6RGB6"/>
<dbReference type="EMBL" id="NQWI01000100">
    <property type="protein sequence ID" value="PDW01900.1"/>
    <property type="molecule type" value="Genomic_DNA"/>
</dbReference>
<accession>A0A2A6RGB6</accession>